<dbReference type="SMART" id="SM00420">
    <property type="entry name" value="HTH_DEOR"/>
    <property type="match status" value="1"/>
</dbReference>
<dbReference type="GO" id="GO:0003700">
    <property type="term" value="F:DNA-binding transcription factor activity"/>
    <property type="evidence" value="ECO:0007669"/>
    <property type="project" value="InterPro"/>
</dbReference>
<dbReference type="EMBL" id="CP011856">
    <property type="protein sequence ID" value="AKM54721.1"/>
    <property type="molecule type" value="Genomic_DNA"/>
</dbReference>
<dbReference type="STRING" id="315358.SERIO_v1c11720"/>
<dbReference type="InterPro" id="IPR036390">
    <property type="entry name" value="WH_DNA-bd_sf"/>
</dbReference>
<dbReference type="SUPFAM" id="SSF100950">
    <property type="entry name" value="NagB/RpiA/CoA transferase-like"/>
    <property type="match status" value="1"/>
</dbReference>
<gene>
    <name evidence="7" type="primary">lacR</name>
    <name evidence="7" type="ORF">SERIO_v1c11720</name>
</gene>
<organism evidence="7 8">
    <name type="scientific">Spiroplasma eriocheiris</name>
    <dbReference type="NCBI Taxonomy" id="315358"/>
    <lineage>
        <taxon>Bacteria</taxon>
        <taxon>Bacillati</taxon>
        <taxon>Mycoplasmatota</taxon>
        <taxon>Mollicutes</taxon>
        <taxon>Entomoplasmatales</taxon>
        <taxon>Spiroplasmataceae</taxon>
        <taxon>Spiroplasma</taxon>
    </lineage>
</organism>
<dbReference type="KEGG" id="seri:SERIO_v1c11720"/>
<accession>A0A0H3XLB9</accession>
<dbReference type="Gene3D" id="3.40.50.1360">
    <property type="match status" value="1"/>
</dbReference>
<evidence type="ECO:0000256" key="3">
    <source>
        <dbReference type="ARBA" id="ARBA00023015"/>
    </source>
</evidence>
<keyword evidence="3" id="KW-0805">Transcription regulation</keyword>
<dbReference type="PRINTS" id="PR00037">
    <property type="entry name" value="HTHLACR"/>
</dbReference>
<keyword evidence="2" id="KW-0678">Repressor</keyword>
<reference evidence="7 8" key="1">
    <citation type="journal article" date="2015" name="Genome Biol. Evol.">
        <title>Found and Lost: The Fates of Horizontally Acquired Genes in Arthropod-Symbiotic Spiroplasma.</title>
        <authorList>
            <person name="Lo W.S."/>
            <person name="Gasparich G.E."/>
            <person name="Kuo C.H."/>
        </authorList>
    </citation>
    <scope>NUCLEOTIDE SEQUENCE [LARGE SCALE GENOMIC DNA]</scope>
    <source>
        <strain evidence="8">TDA-040725-5</strain>
    </source>
</reference>
<evidence type="ECO:0000256" key="1">
    <source>
        <dbReference type="ARBA" id="ARBA00021390"/>
    </source>
</evidence>
<dbReference type="InterPro" id="IPR014036">
    <property type="entry name" value="DeoR-like_C"/>
</dbReference>
<dbReference type="AlphaFoldDB" id="A0A0H3XLB9"/>
<dbReference type="Proteomes" id="UP000035661">
    <property type="component" value="Chromosome"/>
</dbReference>
<dbReference type="RefSeq" id="WP_047791902.1">
    <property type="nucleotide sequence ID" value="NZ_CP011856.1"/>
</dbReference>
<dbReference type="PATRIC" id="fig|743698.3.peg.1184"/>
<dbReference type="PANTHER" id="PTHR30363">
    <property type="entry name" value="HTH-TYPE TRANSCRIPTIONAL REGULATOR SRLR-RELATED"/>
    <property type="match status" value="1"/>
</dbReference>
<proteinExistence type="predicted"/>
<name>A0A0H3XLB9_9MOLU</name>
<dbReference type="PROSITE" id="PS51000">
    <property type="entry name" value="HTH_DEOR_2"/>
    <property type="match status" value="1"/>
</dbReference>
<dbReference type="PANTHER" id="PTHR30363:SF4">
    <property type="entry name" value="GLYCEROL-3-PHOSPHATE REGULON REPRESSOR"/>
    <property type="match status" value="1"/>
</dbReference>
<evidence type="ECO:0000256" key="4">
    <source>
        <dbReference type="ARBA" id="ARBA00023163"/>
    </source>
</evidence>
<keyword evidence="8" id="KW-1185">Reference proteome</keyword>
<evidence type="ECO:0000256" key="5">
    <source>
        <dbReference type="ARBA" id="ARBA00024937"/>
    </source>
</evidence>
<dbReference type="InterPro" id="IPR001034">
    <property type="entry name" value="DeoR_HTH"/>
</dbReference>
<dbReference type="InterPro" id="IPR050313">
    <property type="entry name" value="Carb_Metab_HTH_regulators"/>
</dbReference>
<feature type="domain" description="HTH deoR-type" evidence="6">
    <location>
        <begin position="6"/>
        <end position="61"/>
    </location>
</feature>
<dbReference type="Pfam" id="PF00455">
    <property type="entry name" value="DeoRC"/>
    <property type="match status" value="1"/>
</dbReference>
<dbReference type="Pfam" id="PF08220">
    <property type="entry name" value="HTH_DeoR"/>
    <property type="match status" value="1"/>
</dbReference>
<evidence type="ECO:0000256" key="2">
    <source>
        <dbReference type="ARBA" id="ARBA00022491"/>
    </source>
</evidence>
<reference evidence="8" key="2">
    <citation type="submission" date="2015-06" db="EMBL/GenBank/DDBJ databases">
        <title>Complete genome sequence of Spiroplasma eriocheiris TDA-040725-5 (DSM 21848).</title>
        <authorList>
            <person name="Lo W.-S."/>
            <person name="Kuo C.-H."/>
        </authorList>
    </citation>
    <scope>NUCLEOTIDE SEQUENCE [LARGE SCALE GENOMIC DNA]</scope>
    <source>
        <strain evidence="8">TDA-040725-5</strain>
    </source>
</reference>
<comment type="function">
    <text evidence="5">Repressor of the lactose catabolism operon. Galactose-6-phosphate is the inducer.</text>
</comment>
<keyword evidence="4" id="KW-0804">Transcription</keyword>
<dbReference type="SUPFAM" id="SSF46785">
    <property type="entry name" value="Winged helix' DNA-binding domain"/>
    <property type="match status" value="1"/>
</dbReference>
<sequence length="250" mass="28445">MHKLERKNMLLDFLQAKPFHNMAEINEYVESLGIAYVTVRRDLKELQNEGLVSLSYGGVKTNEKSDNSTIKHFNQLNLNLKAKQQIAKLAQKLINQGDVLYLGAGTTCEEFAKQIKTEVKVITNSWFVYQILLKNSYIIEPILVGGKYREPSGVFIGSFAEKALEIEPFYKTFVSVTNIDYDGNLYNNNEGESHLEAIILAKAKYKYILADSSKFNSIGYEHFCNIKDIDGIITDRVVEINPEYLAKIIN</sequence>
<dbReference type="GO" id="GO:0016740">
    <property type="term" value="F:transferase activity"/>
    <property type="evidence" value="ECO:0007669"/>
    <property type="project" value="UniProtKB-KW"/>
</dbReference>
<evidence type="ECO:0000313" key="7">
    <source>
        <dbReference type="EMBL" id="AKM54721.1"/>
    </source>
</evidence>
<keyword evidence="7" id="KW-0808">Transferase</keyword>
<dbReference type="SMART" id="SM01134">
    <property type="entry name" value="DeoRC"/>
    <property type="match status" value="1"/>
</dbReference>
<evidence type="ECO:0000259" key="6">
    <source>
        <dbReference type="PROSITE" id="PS51000"/>
    </source>
</evidence>
<protein>
    <recommendedName>
        <fullName evidence="1">Lactose phosphotransferase system repressor</fullName>
    </recommendedName>
</protein>
<evidence type="ECO:0000313" key="8">
    <source>
        <dbReference type="Proteomes" id="UP000035661"/>
    </source>
</evidence>
<dbReference type="InterPro" id="IPR037171">
    <property type="entry name" value="NagB/RpiA_transferase-like"/>
</dbReference>